<dbReference type="PANTHER" id="PTHR30188:SF4">
    <property type="entry name" value="PROTEIN TRIGALACTOSYLDIACYLGLYCEROL 1, CHLOROPLASTIC"/>
    <property type="match status" value="1"/>
</dbReference>
<gene>
    <name evidence="2" type="ORF">H8E80_05990</name>
</gene>
<feature type="transmembrane region" description="Helical" evidence="1">
    <location>
        <begin position="99"/>
        <end position="122"/>
    </location>
</feature>
<keyword evidence="1" id="KW-0812">Transmembrane</keyword>
<name>A0A8J6N561_9BACT</name>
<protein>
    <submittedName>
        <fullName evidence="2">ABC transporter permease</fullName>
    </submittedName>
</protein>
<evidence type="ECO:0000256" key="1">
    <source>
        <dbReference type="SAM" id="Phobius"/>
    </source>
</evidence>
<dbReference type="PANTHER" id="PTHR30188">
    <property type="entry name" value="ABC TRANSPORTER PERMEASE PROTEIN-RELATED"/>
    <property type="match status" value="1"/>
</dbReference>
<organism evidence="2 3">
    <name type="scientific">Candidatus Desulfaltia bathyphila</name>
    <dbReference type="NCBI Taxonomy" id="2841697"/>
    <lineage>
        <taxon>Bacteria</taxon>
        <taxon>Pseudomonadati</taxon>
        <taxon>Thermodesulfobacteriota</taxon>
        <taxon>Desulfobacteria</taxon>
        <taxon>Desulfobacterales</taxon>
        <taxon>Desulfobacterales incertae sedis</taxon>
        <taxon>Candidatus Desulfaltia</taxon>
    </lineage>
</organism>
<keyword evidence="1" id="KW-0472">Membrane</keyword>
<dbReference type="GO" id="GO:0005548">
    <property type="term" value="F:phospholipid transporter activity"/>
    <property type="evidence" value="ECO:0007669"/>
    <property type="project" value="TreeGrafter"/>
</dbReference>
<evidence type="ECO:0000313" key="2">
    <source>
        <dbReference type="EMBL" id="MBC8199580.1"/>
    </source>
</evidence>
<dbReference type="EMBL" id="JACNLL010000056">
    <property type="protein sequence ID" value="MBC8199580.1"/>
    <property type="molecule type" value="Genomic_DNA"/>
</dbReference>
<sequence>MYQIAGYIGRKTLKSVNHILDLFAFTYRILDLILQRPKEGRVLVRRVVLEQIYFTAVQALPLLIPIALIVGSMLIIQFAKISNQYDIGTTMVLLIVRELGPGITALLVILRSATSVTIEIGYMKIFHEIDTIEMAGINPIRTICLPRLIGITSAILCLFIVFDLVSIIGGYGVVWVFTHIYLGDFLGQIAKAVTPTDIIVGIVKALCFGIIITVTCLYHGFSIEKNITGLPVATSKAAIECFFYCLVINVIISIIFYI</sequence>
<feature type="transmembrane region" description="Helical" evidence="1">
    <location>
        <begin position="237"/>
        <end position="257"/>
    </location>
</feature>
<evidence type="ECO:0000313" key="3">
    <source>
        <dbReference type="Proteomes" id="UP000603545"/>
    </source>
</evidence>
<feature type="transmembrane region" description="Helical" evidence="1">
    <location>
        <begin position="198"/>
        <end position="221"/>
    </location>
</feature>
<reference evidence="2 3" key="1">
    <citation type="submission" date="2020-08" db="EMBL/GenBank/DDBJ databases">
        <title>Bridging the membrane lipid divide: bacteria of the FCB group superphylum have the potential to synthesize archaeal ether lipids.</title>
        <authorList>
            <person name="Villanueva L."/>
            <person name="Von Meijenfeldt F.A.B."/>
            <person name="Westbye A.B."/>
            <person name="Yadav S."/>
            <person name="Hopmans E.C."/>
            <person name="Dutilh B.E."/>
            <person name="Sinninghe Damste J.S."/>
        </authorList>
    </citation>
    <scope>NUCLEOTIDE SEQUENCE [LARGE SCALE GENOMIC DNA]</scope>
    <source>
        <strain evidence="2">NIOZ-UU82</strain>
    </source>
</reference>
<comment type="caution">
    <text evidence="2">The sequence shown here is derived from an EMBL/GenBank/DDBJ whole genome shotgun (WGS) entry which is preliminary data.</text>
</comment>
<dbReference type="AlphaFoldDB" id="A0A8J6N561"/>
<dbReference type="Proteomes" id="UP000603545">
    <property type="component" value="Unassembled WGS sequence"/>
</dbReference>
<proteinExistence type="predicted"/>
<dbReference type="GO" id="GO:0043190">
    <property type="term" value="C:ATP-binding cassette (ABC) transporter complex"/>
    <property type="evidence" value="ECO:0007669"/>
    <property type="project" value="InterPro"/>
</dbReference>
<dbReference type="Pfam" id="PF02405">
    <property type="entry name" value="MlaE"/>
    <property type="match status" value="1"/>
</dbReference>
<dbReference type="InterPro" id="IPR030802">
    <property type="entry name" value="Permease_MalE"/>
</dbReference>
<keyword evidence="1" id="KW-1133">Transmembrane helix</keyword>
<accession>A0A8J6N561</accession>
<feature type="transmembrane region" description="Helical" evidence="1">
    <location>
        <begin position="52"/>
        <end position="79"/>
    </location>
</feature>